<comment type="caution">
    <text evidence="2">The sequence shown here is derived from an EMBL/GenBank/DDBJ whole genome shotgun (WGS) entry which is preliminary data.</text>
</comment>
<dbReference type="Proteomes" id="UP001172155">
    <property type="component" value="Unassembled WGS sequence"/>
</dbReference>
<dbReference type="EMBL" id="JAUKUD010000003">
    <property type="protein sequence ID" value="KAK0750371.1"/>
    <property type="molecule type" value="Genomic_DNA"/>
</dbReference>
<evidence type="ECO:0000313" key="3">
    <source>
        <dbReference type="Proteomes" id="UP001172155"/>
    </source>
</evidence>
<proteinExistence type="predicted"/>
<evidence type="ECO:0000313" key="2">
    <source>
        <dbReference type="EMBL" id="KAK0750371.1"/>
    </source>
</evidence>
<dbReference type="AlphaFoldDB" id="A0AA40F3E4"/>
<evidence type="ECO:0000256" key="1">
    <source>
        <dbReference type="SAM" id="MobiDB-lite"/>
    </source>
</evidence>
<keyword evidence="3" id="KW-1185">Reference proteome</keyword>
<feature type="region of interest" description="Disordered" evidence="1">
    <location>
        <begin position="171"/>
        <end position="190"/>
    </location>
</feature>
<gene>
    <name evidence="2" type="ORF">B0T18DRAFT_125664</name>
</gene>
<name>A0AA40F3E4_9PEZI</name>
<protein>
    <submittedName>
        <fullName evidence="2">Uncharacterized protein</fullName>
    </submittedName>
</protein>
<sequence length="213" mass="23793">MVSSSSPHNPSAAFFSPPSLRSQDLGHLAHVALEIRQVHRQPYGSWRDGGAESALSGCFTWPSGSCHNERVPWRWIWFHRPANSTQTPSEERATSDFIDNPLFTPLQVTMSSTSNGSGRGKTIWFCLLYGIFPRRLEFSAIRGCLGKATTLPKLGPPRVWETRICPRVTEDSVVRDDNDDGERSAGISIPSTGFNRAQQFQAVLERDHRGKRV</sequence>
<accession>A0AA40F3E4</accession>
<organism evidence="2 3">
    <name type="scientific">Schizothecium vesticola</name>
    <dbReference type="NCBI Taxonomy" id="314040"/>
    <lineage>
        <taxon>Eukaryota</taxon>
        <taxon>Fungi</taxon>
        <taxon>Dikarya</taxon>
        <taxon>Ascomycota</taxon>
        <taxon>Pezizomycotina</taxon>
        <taxon>Sordariomycetes</taxon>
        <taxon>Sordariomycetidae</taxon>
        <taxon>Sordariales</taxon>
        <taxon>Schizotheciaceae</taxon>
        <taxon>Schizothecium</taxon>
    </lineage>
</organism>
<reference evidence="2" key="1">
    <citation type="submission" date="2023-06" db="EMBL/GenBank/DDBJ databases">
        <title>Genome-scale phylogeny and comparative genomics of the fungal order Sordariales.</title>
        <authorList>
            <consortium name="Lawrence Berkeley National Laboratory"/>
            <person name="Hensen N."/>
            <person name="Bonometti L."/>
            <person name="Westerberg I."/>
            <person name="Brannstrom I.O."/>
            <person name="Guillou S."/>
            <person name="Cros-Aarteil S."/>
            <person name="Calhoun S."/>
            <person name="Haridas S."/>
            <person name="Kuo A."/>
            <person name="Mondo S."/>
            <person name="Pangilinan J."/>
            <person name="Riley R."/>
            <person name="LaButti K."/>
            <person name="Andreopoulos B."/>
            <person name="Lipzen A."/>
            <person name="Chen C."/>
            <person name="Yanf M."/>
            <person name="Daum C."/>
            <person name="Ng V."/>
            <person name="Clum A."/>
            <person name="Steindorff A."/>
            <person name="Ohm R."/>
            <person name="Martin F."/>
            <person name="Silar P."/>
            <person name="Natvig D."/>
            <person name="Lalanne C."/>
            <person name="Gautier V."/>
            <person name="Ament-velasquez S.L."/>
            <person name="Kruys A."/>
            <person name="Hutchinson M.I."/>
            <person name="Powell A.J."/>
            <person name="Barry K."/>
            <person name="Miller A.N."/>
            <person name="Grigoriev I.V."/>
            <person name="Debuchy R."/>
            <person name="Gladieux P."/>
            <person name="Thoren M.H."/>
            <person name="Johannesson H."/>
        </authorList>
    </citation>
    <scope>NUCLEOTIDE SEQUENCE</scope>
    <source>
        <strain evidence="2">SMH3187-1</strain>
    </source>
</reference>